<dbReference type="InParanoid" id="A0A2Y9QHJ7"/>
<dbReference type="KEGG" id="tmu:111819222"/>
<keyword evidence="9" id="KW-1185">Reference proteome</keyword>
<evidence type="ECO:0000313" key="9">
    <source>
        <dbReference type="Proteomes" id="UP000248480"/>
    </source>
</evidence>
<dbReference type="Proteomes" id="UP000248480">
    <property type="component" value="Unplaced"/>
</dbReference>
<feature type="region of interest" description="Disordered" evidence="5">
    <location>
        <begin position="31"/>
        <end position="74"/>
    </location>
</feature>
<dbReference type="Gene3D" id="3.30.40.10">
    <property type="entry name" value="Zinc/RING finger domain, C3HC4 (zinc finger)"/>
    <property type="match status" value="1"/>
</dbReference>
<dbReference type="GeneID" id="111819222"/>
<dbReference type="GO" id="GO:0005789">
    <property type="term" value="C:endoplasmic reticulum membrane"/>
    <property type="evidence" value="ECO:0007669"/>
    <property type="project" value="TreeGrafter"/>
</dbReference>
<dbReference type="GO" id="GO:0043161">
    <property type="term" value="P:proteasome-mediated ubiquitin-dependent protein catabolic process"/>
    <property type="evidence" value="ECO:0007669"/>
    <property type="project" value="TreeGrafter"/>
</dbReference>
<dbReference type="GO" id="GO:0070059">
    <property type="term" value="P:intrinsic apoptotic signaling pathway in response to endoplasmic reticulum stress"/>
    <property type="evidence" value="ECO:0007669"/>
    <property type="project" value="TreeGrafter"/>
</dbReference>
<dbReference type="GO" id="GO:0008270">
    <property type="term" value="F:zinc ion binding"/>
    <property type="evidence" value="ECO:0007669"/>
    <property type="project" value="UniProtKB-KW"/>
</dbReference>
<keyword evidence="1" id="KW-0479">Metal-binding</keyword>
<evidence type="ECO:0000256" key="5">
    <source>
        <dbReference type="SAM" id="MobiDB-lite"/>
    </source>
</evidence>
<feature type="domain" description="RING-type" evidence="8">
    <location>
        <begin position="288"/>
        <end position="337"/>
    </location>
</feature>
<evidence type="ECO:0000256" key="6">
    <source>
        <dbReference type="SAM" id="Phobius"/>
    </source>
</evidence>
<dbReference type="RefSeq" id="XP_023581247.1">
    <property type="nucleotide sequence ID" value="XM_023725479.1"/>
</dbReference>
<keyword evidence="3" id="KW-0862">Zinc</keyword>
<dbReference type="PANTHER" id="PTHR22791">
    <property type="entry name" value="RING-TYPE DOMAIN-CONTAINING PROTEIN"/>
    <property type="match status" value="1"/>
</dbReference>
<dbReference type="GO" id="GO:0051865">
    <property type="term" value="P:protein autoubiquitination"/>
    <property type="evidence" value="ECO:0007669"/>
    <property type="project" value="TreeGrafter"/>
</dbReference>
<sequence length="462" mass="49559">MAHARPVFWLELGCWLGWGLLLARSPQAQTVTRKSTQQHDWAPARDQADGQSRHPFRLGPGGPTGGWVEGRDWRRPRPGRSLQALVEEVLAEESAVFPHLRCLAATVGRSLVCPALLLRKLDRATAGLWPGSGWGSLTLAQEPPGAGTGRQGPGEVYFQRGGGRPPARRSVPGARVEPKRCFGAEGDPDPHIPRHLAALGPRPTHPDSCPGAPSAGPPSPPLAPLSPKWLDTECQVPTGEGEDSVSLGVLQDAGLLDHEPLLGAAASASAVAPPLEDVPEADSGEDECPICTEPYGPGEHRLELLNCGHGLCAGCLHQLLGATRSTDLGRVRCPLCRQKTPMLEWEICRLQEELLQADGPQPPPPATPPVLPRRGPGPWAALEHRYQLRFLAGPMGVQGCLPFLPCPPCLGAWLWALRERGPCARRLALLSLLSLELLGLLLIFMPLMLLGLLVVFLDRAGR</sequence>
<dbReference type="InterPro" id="IPR001841">
    <property type="entry name" value="Znf_RING"/>
</dbReference>
<evidence type="ECO:0000256" key="7">
    <source>
        <dbReference type="SAM" id="SignalP"/>
    </source>
</evidence>
<keyword evidence="6" id="KW-0472">Membrane</keyword>
<dbReference type="GO" id="GO:0070534">
    <property type="term" value="P:protein K63-linked ubiquitination"/>
    <property type="evidence" value="ECO:0007669"/>
    <property type="project" value="TreeGrafter"/>
</dbReference>
<feature type="compositionally biased region" description="Pro residues" evidence="5">
    <location>
        <begin position="215"/>
        <end position="224"/>
    </location>
</feature>
<feature type="region of interest" description="Disordered" evidence="5">
    <location>
        <begin position="143"/>
        <end position="175"/>
    </location>
</feature>
<feature type="compositionally biased region" description="Basic and acidic residues" evidence="5">
    <location>
        <begin position="42"/>
        <end position="52"/>
    </location>
</feature>
<dbReference type="GO" id="GO:0070585">
    <property type="term" value="P:protein localization to mitochondrion"/>
    <property type="evidence" value="ECO:0007669"/>
    <property type="project" value="TreeGrafter"/>
</dbReference>
<protein>
    <submittedName>
        <fullName evidence="10">Ring finger protein-like</fullName>
    </submittedName>
</protein>
<dbReference type="Pfam" id="PF13639">
    <property type="entry name" value="zf-RING_2"/>
    <property type="match status" value="1"/>
</dbReference>
<proteinExistence type="predicted"/>
<dbReference type="SUPFAM" id="SSF57850">
    <property type="entry name" value="RING/U-box"/>
    <property type="match status" value="1"/>
</dbReference>
<dbReference type="InterPro" id="IPR017907">
    <property type="entry name" value="Znf_RING_CS"/>
</dbReference>
<dbReference type="PANTHER" id="PTHR22791:SF23">
    <property type="entry name" value="RING-TYPE DOMAIN-CONTAINING PROTEIN"/>
    <property type="match status" value="1"/>
</dbReference>
<evidence type="ECO:0000256" key="3">
    <source>
        <dbReference type="ARBA" id="ARBA00022833"/>
    </source>
</evidence>
<feature type="signal peptide" evidence="7">
    <location>
        <begin position="1"/>
        <end position="28"/>
    </location>
</feature>
<dbReference type="PROSITE" id="PS50089">
    <property type="entry name" value="ZF_RING_2"/>
    <property type="match status" value="1"/>
</dbReference>
<feature type="compositionally biased region" description="Gly residues" evidence="5">
    <location>
        <begin position="59"/>
        <end position="68"/>
    </location>
</feature>
<dbReference type="GO" id="GO:0061630">
    <property type="term" value="F:ubiquitin protein ligase activity"/>
    <property type="evidence" value="ECO:0007669"/>
    <property type="project" value="TreeGrafter"/>
</dbReference>
<name>A0A2Y9QHJ7_TRIMA</name>
<dbReference type="InterPro" id="IPR051435">
    <property type="entry name" value="RING_finger_E3_ubiq-ligases"/>
</dbReference>
<evidence type="ECO:0000256" key="1">
    <source>
        <dbReference type="ARBA" id="ARBA00022723"/>
    </source>
</evidence>
<keyword evidence="6" id="KW-0812">Transmembrane</keyword>
<evidence type="ECO:0000313" key="10">
    <source>
        <dbReference type="RefSeq" id="XP_023581247.1"/>
    </source>
</evidence>
<dbReference type="AlphaFoldDB" id="A0A2Y9QHJ7"/>
<keyword evidence="2 4" id="KW-0863">Zinc-finger</keyword>
<dbReference type="SMART" id="SM00184">
    <property type="entry name" value="RING"/>
    <property type="match status" value="1"/>
</dbReference>
<evidence type="ECO:0000256" key="4">
    <source>
        <dbReference type="PROSITE-ProRule" id="PRU00175"/>
    </source>
</evidence>
<accession>A0A2Y9QHJ7</accession>
<gene>
    <name evidence="10" type="primary">LOC111819222</name>
</gene>
<keyword evidence="7" id="KW-0732">Signal</keyword>
<reference evidence="10" key="1">
    <citation type="submission" date="2025-08" db="UniProtKB">
        <authorList>
            <consortium name="RefSeq"/>
        </authorList>
    </citation>
    <scope>IDENTIFICATION</scope>
</reference>
<dbReference type="PROSITE" id="PS00518">
    <property type="entry name" value="ZF_RING_1"/>
    <property type="match status" value="1"/>
</dbReference>
<evidence type="ECO:0000259" key="8">
    <source>
        <dbReference type="PROSITE" id="PS50089"/>
    </source>
</evidence>
<feature type="transmembrane region" description="Helical" evidence="6">
    <location>
        <begin position="427"/>
        <end position="457"/>
    </location>
</feature>
<dbReference type="InterPro" id="IPR013083">
    <property type="entry name" value="Znf_RING/FYVE/PHD"/>
</dbReference>
<evidence type="ECO:0000256" key="2">
    <source>
        <dbReference type="ARBA" id="ARBA00022771"/>
    </source>
</evidence>
<keyword evidence="6" id="KW-1133">Transmembrane helix</keyword>
<organism evidence="9 10">
    <name type="scientific">Trichechus manatus latirostris</name>
    <name type="common">Florida manatee</name>
    <dbReference type="NCBI Taxonomy" id="127582"/>
    <lineage>
        <taxon>Eukaryota</taxon>
        <taxon>Metazoa</taxon>
        <taxon>Chordata</taxon>
        <taxon>Craniata</taxon>
        <taxon>Vertebrata</taxon>
        <taxon>Euteleostomi</taxon>
        <taxon>Mammalia</taxon>
        <taxon>Eutheria</taxon>
        <taxon>Afrotheria</taxon>
        <taxon>Sirenia</taxon>
        <taxon>Trichechidae</taxon>
        <taxon>Trichechus</taxon>
    </lineage>
</organism>
<dbReference type="GO" id="GO:0035519">
    <property type="term" value="P:protein K29-linked ubiquitination"/>
    <property type="evidence" value="ECO:0007669"/>
    <property type="project" value="TreeGrafter"/>
</dbReference>
<feature type="region of interest" description="Disordered" evidence="5">
    <location>
        <begin position="199"/>
        <end position="225"/>
    </location>
</feature>
<feature type="chain" id="PRO_5015959950" evidence="7">
    <location>
        <begin position="29"/>
        <end position="462"/>
    </location>
</feature>